<feature type="compositionally biased region" description="Basic and acidic residues" evidence="20">
    <location>
        <begin position="163"/>
        <end position="176"/>
    </location>
</feature>
<evidence type="ECO:0000313" key="21">
    <source>
        <dbReference type="EMBL" id="KAF2195237.1"/>
    </source>
</evidence>
<evidence type="ECO:0000256" key="1">
    <source>
        <dbReference type="ARBA" id="ARBA00004439"/>
    </source>
</evidence>
<protein>
    <recommendedName>
        <fullName evidence="6 19">Autophagy-related protein 9</fullName>
    </recommendedName>
</protein>
<keyword evidence="10 19" id="KW-0072">Autophagy</keyword>
<feature type="compositionally biased region" description="Polar residues" evidence="20">
    <location>
        <begin position="865"/>
        <end position="874"/>
    </location>
</feature>
<evidence type="ECO:0000256" key="4">
    <source>
        <dbReference type="ARBA" id="ARBA00004653"/>
    </source>
</evidence>
<dbReference type="GO" id="GO:0034497">
    <property type="term" value="P:protein localization to phagophore assembly site"/>
    <property type="evidence" value="ECO:0007669"/>
    <property type="project" value="TreeGrafter"/>
</dbReference>
<dbReference type="Proteomes" id="UP000800200">
    <property type="component" value="Unassembled WGS sequence"/>
</dbReference>
<accession>A0A6A6ESW3</accession>
<proteinExistence type="inferred from homology"/>
<comment type="subcellular location">
    <subcellularLocation>
        <location evidence="1">Cytoplasmic vesicle membrane</location>
        <topology evidence="1">Multi-pass membrane protein</topology>
    </subcellularLocation>
    <subcellularLocation>
        <location evidence="2">Endoplasmic reticulum membrane</location>
        <topology evidence="2">Multi-pass membrane protein</topology>
    </subcellularLocation>
    <subcellularLocation>
        <location evidence="4">Golgi apparatus membrane</location>
        <topology evidence="4">Multi-pass membrane protein</topology>
    </subcellularLocation>
    <subcellularLocation>
        <location evidence="3 19">Preautophagosomal structure membrane</location>
        <topology evidence="3 19">Multi-pass membrane protein</topology>
    </subcellularLocation>
</comment>
<dbReference type="GO" id="GO:0000139">
    <property type="term" value="C:Golgi membrane"/>
    <property type="evidence" value="ECO:0007669"/>
    <property type="project" value="UniProtKB-SubCell"/>
</dbReference>
<evidence type="ECO:0000256" key="18">
    <source>
        <dbReference type="ARBA" id="ARBA00024631"/>
    </source>
</evidence>
<evidence type="ECO:0000256" key="20">
    <source>
        <dbReference type="SAM" id="MobiDB-lite"/>
    </source>
</evidence>
<feature type="compositionally biased region" description="Polar residues" evidence="20">
    <location>
        <begin position="827"/>
        <end position="840"/>
    </location>
</feature>
<evidence type="ECO:0000256" key="9">
    <source>
        <dbReference type="ARBA" id="ARBA00022989"/>
    </source>
</evidence>
<evidence type="ECO:0000256" key="13">
    <source>
        <dbReference type="ARBA" id="ARBA00023136"/>
    </source>
</evidence>
<dbReference type="GO" id="GO:0005776">
    <property type="term" value="C:autophagosome"/>
    <property type="evidence" value="ECO:0007669"/>
    <property type="project" value="TreeGrafter"/>
</dbReference>
<dbReference type="GO" id="GO:0000422">
    <property type="term" value="P:autophagy of mitochondrion"/>
    <property type="evidence" value="ECO:0007669"/>
    <property type="project" value="TreeGrafter"/>
</dbReference>
<dbReference type="GO" id="GO:0006869">
    <property type="term" value="P:lipid transport"/>
    <property type="evidence" value="ECO:0007669"/>
    <property type="project" value="UniProtKB-KW"/>
</dbReference>
<dbReference type="AlphaFoldDB" id="A0A6A6ESW3"/>
<comment type="similarity">
    <text evidence="5 19">Belongs to the ATG9 family.</text>
</comment>
<evidence type="ECO:0000256" key="12">
    <source>
        <dbReference type="ARBA" id="ARBA00023055"/>
    </source>
</evidence>
<dbReference type="EMBL" id="ML994610">
    <property type="protein sequence ID" value="KAF2195237.1"/>
    <property type="molecule type" value="Genomic_DNA"/>
</dbReference>
<evidence type="ECO:0000256" key="10">
    <source>
        <dbReference type="ARBA" id="ARBA00023006"/>
    </source>
</evidence>
<feature type="transmembrane region" description="Helical" evidence="19">
    <location>
        <begin position="639"/>
        <end position="658"/>
    </location>
</feature>
<evidence type="ECO:0000256" key="6">
    <source>
        <dbReference type="ARBA" id="ARBA00018074"/>
    </source>
</evidence>
<dbReference type="Pfam" id="PF04109">
    <property type="entry name" value="ATG9"/>
    <property type="match status" value="1"/>
</dbReference>
<dbReference type="PANTHER" id="PTHR13038:SF10">
    <property type="entry name" value="AUTOPHAGY-RELATED PROTEIN 9"/>
    <property type="match status" value="1"/>
</dbReference>
<evidence type="ECO:0000256" key="11">
    <source>
        <dbReference type="ARBA" id="ARBA00023034"/>
    </source>
</evidence>
<feature type="region of interest" description="Disordered" evidence="20">
    <location>
        <begin position="746"/>
        <end position="891"/>
    </location>
</feature>
<feature type="transmembrane region" description="Helical" evidence="19">
    <location>
        <begin position="536"/>
        <end position="557"/>
    </location>
</feature>
<reference evidence="21" key="1">
    <citation type="journal article" date="2020" name="Stud. Mycol.">
        <title>101 Dothideomycetes genomes: a test case for predicting lifestyles and emergence of pathogens.</title>
        <authorList>
            <person name="Haridas S."/>
            <person name="Albert R."/>
            <person name="Binder M."/>
            <person name="Bloem J."/>
            <person name="Labutti K."/>
            <person name="Salamov A."/>
            <person name="Andreopoulos B."/>
            <person name="Baker S."/>
            <person name="Barry K."/>
            <person name="Bills G."/>
            <person name="Bluhm B."/>
            <person name="Cannon C."/>
            <person name="Castanera R."/>
            <person name="Culley D."/>
            <person name="Daum C."/>
            <person name="Ezra D."/>
            <person name="Gonzalez J."/>
            <person name="Henrissat B."/>
            <person name="Kuo A."/>
            <person name="Liang C."/>
            <person name="Lipzen A."/>
            <person name="Lutzoni F."/>
            <person name="Magnuson J."/>
            <person name="Mondo S."/>
            <person name="Nolan M."/>
            <person name="Ohm R."/>
            <person name="Pangilinan J."/>
            <person name="Park H.-J."/>
            <person name="Ramirez L."/>
            <person name="Alfaro M."/>
            <person name="Sun H."/>
            <person name="Tritt A."/>
            <person name="Yoshinaga Y."/>
            <person name="Zwiers L.-H."/>
            <person name="Turgeon B."/>
            <person name="Goodwin S."/>
            <person name="Spatafora J."/>
            <person name="Crous P."/>
            <person name="Grigoriev I."/>
        </authorList>
    </citation>
    <scope>NUCLEOTIDE SEQUENCE</scope>
    <source>
        <strain evidence="21">CBS 207.26</strain>
    </source>
</reference>
<comment type="catalytic activity">
    <reaction evidence="17">
        <text>a 1,2-diacyl-sn-glycero-3-phospho-(1D-myo-inositol-3-phosphate)(in) = a 1,2-diacyl-sn-glycero-3-phospho-(1D-myo-inositol-3-phosphate)(out)</text>
        <dbReference type="Rhea" id="RHEA:67920"/>
        <dbReference type="ChEBI" id="CHEBI:58088"/>
    </reaction>
</comment>
<dbReference type="PANTHER" id="PTHR13038">
    <property type="entry name" value="APG9 AUTOPHAGY 9"/>
    <property type="match status" value="1"/>
</dbReference>
<feature type="compositionally biased region" description="Polar residues" evidence="20">
    <location>
        <begin position="72"/>
        <end position="81"/>
    </location>
</feature>
<feature type="transmembrane region" description="Helical" evidence="19">
    <location>
        <begin position="450"/>
        <end position="474"/>
    </location>
</feature>
<dbReference type="OrthoDB" id="2020634at2759"/>
<dbReference type="GO" id="GO:0005789">
    <property type="term" value="C:endoplasmic reticulum membrane"/>
    <property type="evidence" value="ECO:0007669"/>
    <property type="project" value="UniProtKB-SubCell"/>
</dbReference>
<evidence type="ECO:0000256" key="2">
    <source>
        <dbReference type="ARBA" id="ARBA00004477"/>
    </source>
</evidence>
<keyword evidence="12 19" id="KW-0445">Lipid transport</keyword>
<evidence type="ECO:0000256" key="3">
    <source>
        <dbReference type="ARBA" id="ARBA00004511"/>
    </source>
</evidence>
<evidence type="ECO:0000313" key="22">
    <source>
        <dbReference type="Proteomes" id="UP000800200"/>
    </source>
</evidence>
<name>A0A6A6ESW3_9PEZI</name>
<keyword evidence="13 19" id="KW-0472">Membrane</keyword>
<feature type="transmembrane region" description="Helical" evidence="19">
    <location>
        <begin position="277"/>
        <end position="297"/>
    </location>
</feature>
<sequence length="913" mass="103993">MMASNILSKLLPSAASDEPFDFDDLNAQNRRGPSQPAEHHDMDIDEENLEARFEAQDLENLLADAASSQITTESTAFLPQNNDRKASAQPSAGATTGPVPWRQPAPPRGTPLDDDDDVPESLLLEGGREAPLTNPTQNHPPSEGLPPPVPGPSTRRTRAQWETTRRQQRLHDEGHHATPTPRWGLTNRPGQFTSDPKEKAMWYWVNVQDLDAFLAEVYSYYTGCGIYSIILRRILMLIKSAFVVGFITFLSWCIDYPKVRKSHKMSEVLVPKCTHKIHGFWIFALWVFIIYWSYSFIQLVRDYPRLQIMHDFYHYLLDIPDQDIQTVEWQHIISRLMALRDANFVTASNLSPETRKVLDHKSRLRMDAVDIASRLMRQENYLIALFNKEILDVTIPVPFLGNRYVFSQTTEWHVKLAIMDFVFGQNNQVNLDFLKERNRRSLVRTLQTRLVMTGLISIVCAPFTVTFVVASYVFKYFTEYHKDPSQLGSRDFTPFAQWKFREFNELQHIFARRRNMAYPYANHYLAQVPKDKTEQISAFVAFIAGAFAVVLALFTFLEPELFLAFEITPGKTALFYLGVLTGVYRIARSSSPQEDAVQDPTWYLGQVIEWLRYEPASWKDRLHTDEVRAEFSRLYQPKVIIFFEEVFSMIITPFLLIFRLPQCSERIVDFFREFSIHVDGLGVVCSYSQFPFKKGVNNAPANRAGGNEDPDLRADYFMARDNKMLASYYGFLDTYAGSGRGHYNGRLQGRGSFHPPPSFPNTFGPMSAHAQHPEMGGRANSRGPTGRQPLQRRTPRHGPTAGRDEPINSILLDPHHQPSASALRGSPRQTAQSRYRSSLQPVPDPEGNASPLPRQNSRTEEESSIGDSWRTSRLAQDDEEEEESAANNRGGVLQLLHQFSKAQTEGRGAGVGI</sequence>
<comment type="catalytic activity">
    <reaction evidence="15">
        <text>a 1,2-diacyl-sn-glycero-3-phospho-L-serine(in) = a 1,2-diacyl-sn-glycero-3-phospho-L-serine(out)</text>
        <dbReference type="Rhea" id="RHEA:38663"/>
        <dbReference type="ChEBI" id="CHEBI:57262"/>
    </reaction>
</comment>
<keyword evidence="22" id="KW-1185">Reference proteome</keyword>
<keyword evidence="14" id="KW-0968">Cytoplasmic vesicle</keyword>
<feature type="transmembrane region" description="Helical" evidence="19">
    <location>
        <begin position="236"/>
        <end position="257"/>
    </location>
</feature>
<dbReference type="GO" id="GO:0034045">
    <property type="term" value="C:phagophore assembly site membrane"/>
    <property type="evidence" value="ECO:0007669"/>
    <property type="project" value="UniProtKB-SubCell"/>
</dbReference>
<keyword evidence="7 19" id="KW-0813">Transport</keyword>
<gene>
    <name evidence="21" type="ORF">K469DRAFT_743852</name>
</gene>
<evidence type="ECO:0000256" key="5">
    <source>
        <dbReference type="ARBA" id="ARBA00006185"/>
    </source>
</evidence>
<organism evidence="21 22">
    <name type="scientific">Zopfia rhizophila CBS 207.26</name>
    <dbReference type="NCBI Taxonomy" id="1314779"/>
    <lineage>
        <taxon>Eukaryota</taxon>
        <taxon>Fungi</taxon>
        <taxon>Dikarya</taxon>
        <taxon>Ascomycota</taxon>
        <taxon>Pezizomycotina</taxon>
        <taxon>Dothideomycetes</taxon>
        <taxon>Dothideomycetes incertae sedis</taxon>
        <taxon>Zopfiaceae</taxon>
        <taxon>Zopfia</taxon>
    </lineage>
</organism>
<evidence type="ECO:0000256" key="7">
    <source>
        <dbReference type="ARBA" id="ARBA00022448"/>
    </source>
</evidence>
<keyword evidence="8 19" id="KW-0812">Transmembrane</keyword>
<dbReference type="GO" id="GO:0061709">
    <property type="term" value="P:reticulophagy"/>
    <property type="evidence" value="ECO:0007669"/>
    <property type="project" value="TreeGrafter"/>
</dbReference>
<evidence type="ECO:0000256" key="15">
    <source>
        <dbReference type="ARBA" id="ARBA00024479"/>
    </source>
</evidence>
<evidence type="ECO:0000256" key="16">
    <source>
        <dbReference type="ARBA" id="ARBA00024615"/>
    </source>
</evidence>
<dbReference type="GO" id="GO:0030659">
    <property type="term" value="C:cytoplasmic vesicle membrane"/>
    <property type="evidence" value="ECO:0007669"/>
    <property type="project" value="UniProtKB-SubCell"/>
</dbReference>
<evidence type="ECO:0000256" key="14">
    <source>
        <dbReference type="ARBA" id="ARBA00023329"/>
    </source>
</evidence>
<comment type="catalytic activity">
    <reaction evidence="18">
        <text>a 1,2-diacyl-sn-glycero-3-phosphocholine(in) = a 1,2-diacyl-sn-glycero-3-phosphocholine(out)</text>
        <dbReference type="Rhea" id="RHEA:38571"/>
        <dbReference type="ChEBI" id="CHEBI:57643"/>
    </reaction>
</comment>
<dbReference type="InterPro" id="IPR007241">
    <property type="entry name" value="Autophagy-rel_prot_9"/>
</dbReference>
<keyword evidence="11" id="KW-0333">Golgi apparatus</keyword>
<evidence type="ECO:0000256" key="17">
    <source>
        <dbReference type="ARBA" id="ARBA00024621"/>
    </source>
</evidence>
<feature type="region of interest" description="Disordered" evidence="20">
    <location>
        <begin position="1"/>
        <end position="48"/>
    </location>
</feature>
<feature type="region of interest" description="Disordered" evidence="20">
    <location>
        <begin position="72"/>
        <end position="190"/>
    </location>
</feature>
<comment type="function">
    <text evidence="19">Phospholipid scramblase involved in autophagy. Cycles between the preautophagosomal structure/phagophore assembly site (PAS) and the cytoplasmic vesicle pool and supplies membrane for the growing autophagosome. Lipid scramblase activity plays a key role in preautophagosomal structure/phagophore assembly by distributing the phospholipids that arrive through ATG2 from the cytoplasmic to the luminal leaflet of the bilayer, thereby driving autophagosomal membrane expansion.</text>
</comment>
<evidence type="ECO:0000256" key="19">
    <source>
        <dbReference type="RuleBase" id="RU364027"/>
    </source>
</evidence>
<comment type="catalytic activity">
    <reaction evidence="16">
        <text>a 1,2-diacyl-sn-glycero-3-phosphoethanolamine(in) = a 1,2-diacyl-sn-glycero-3-phosphoethanolamine(out)</text>
        <dbReference type="Rhea" id="RHEA:38895"/>
        <dbReference type="ChEBI" id="CHEBI:64612"/>
    </reaction>
</comment>
<dbReference type="GO" id="GO:0034727">
    <property type="term" value="P:piecemeal microautophagy of the nucleus"/>
    <property type="evidence" value="ECO:0007669"/>
    <property type="project" value="TreeGrafter"/>
</dbReference>
<evidence type="ECO:0000256" key="8">
    <source>
        <dbReference type="ARBA" id="ARBA00022692"/>
    </source>
</evidence>
<keyword evidence="9 19" id="KW-1133">Transmembrane helix</keyword>